<keyword evidence="3" id="KW-1185">Reference proteome</keyword>
<evidence type="ECO:0008006" key="4">
    <source>
        <dbReference type="Google" id="ProtNLM"/>
    </source>
</evidence>
<feature type="chain" id="PRO_5047465820" description="Lipoprotein" evidence="1">
    <location>
        <begin position="28"/>
        <end position="185"/>
    </location>
</feature>
<feature type="signal peptide" evidence="1">
    <location>
        <begin position="1"/>
        <end position="27"/>
    </location>
</feature>
<name>A0ABX2N3R1_9SPHN</name>
<dbReference type="PROSITE" id="PS51257">
    <property type="entry name" value="PROKAR_LIPOPROTEIN"/>
    <property type="match status" value="1"/>
</dbReference>
<evidence type="ECO:0000256" key="1">
    <source>
        <dbReference type="SAM" id="SignalP"/>
    </source>
</evidence>
<evidence type="ECO:0000313" key="2">
    <source>
        <dbReference type="EMBL" id="NVD28196.1"/>
    </source>
</evidence>
<comment type="caution">
    <text evidence="2">The sequence shown here is derived from an EMBL/GenBank/DDBJ whole genome shotgun (WGS) entry which is preliminary data.</text>
</comment>
<organism evidence="2 3">
    <name type="scientific">Parasphingorhabdus flavimaris</name>
    <dbReference type="NCBI Taxonomy" id="266812"/>
    <lineage>
        <taxon>Bacteria</taxon>
        <taxon>Pseudomonadati</taxon>
        <taxon>Pseudomonadota</taxon>
        <taxon>Alphaproteobacteria</taxon>
        <taxon>Sphingomonadales</taxon>
        <taxon>Sphingomonadaceae</taxon>
        <taxon>Parasphingorhabdus</taxon>
    </lineage>
</organism>
<gene>
    <name evidence="2" type="ORF">HUO14_09800</name>
</gene>
<evidence type="ECO:0000313" key="3">
    <source>
        <dbReference type="Proteomes" id="UP000652427"/>
    </source>
</evidence>
<dbReference type="Proteomes" id="UP000652427">
    <property type="component" value="Unassembled WGS sequence"/>
</dbReference>
<proteinExistence type="predicted"/>
<dbReference type="RefSeq" id="WP_176279724.1">
    <property type="nucleotide sequence ID" value="NZ_JABWMH010000003.1"/>
</dbReference>
<sequence>MRNISKSRRLSPAIPLLLLAIAACSPAPPEPAPAPQPTKPVAIAPPATEPVQPKGDWIDWPITPGEWVYRKDSRGSLALFGEAGRDAVFIIRCDQSDRQLFLSRSGSVGDQAKMVLRASAGLQTYSAANSGGTPNYAAISVAPRDIMMDRIAYSRGRFAVETTGLLSLAIPAWPEFSRVVEDCRN</sequence>
<reference evidence="2 3" key="1">
    <citation type="submission" date="2020-06" db="EMBL/GenBank/DDBJ databases">
        <authorList>
            <person name="Kim S.-J."/>
            <person name="Park S.-J."/>
        </authorList>
    </citation>
    <scope>NUCLEOTIDE SEQUENCE [LARGE SCALE GENOMIC DNA]</scope>
    <source>
        <strain evidence="2 3">SW-151</strain>
    </source>
</reference>
<protein>
    <recommendedName>
        <fullName evidence="4">Lipoprotein</fullName>
    </recommendedName>
</protein>
<keyword evidence="1" id="KW-0732">Signal</keyword>
<accession>A0ABX2N3R1</accession>
<dbReference type="EMBL" id="JABWMH010000003">
    <property type="protein sequence ID" value="NVD28196.1"/>
    <property type="molecule type" value="Genomic_DNA"/>
</dbReference>